<dbReference type="AlphaFoldDB" id="A0A4Q9KZ44"/>
<comment type="caution">
    <text evidence="1">The sequence shown here is derived from an EMBL/GenBank/DDBJ whole genome shotgun (WGS) entry which is preliminary data.</text>
</comment>
<dbReference type="Proteomes" id="UP000293045">
    <property type="component" value="Unassembled WGS sequence"/>
</dbReference>
<sequence length="278" mass="31843">MATKYSLAHSDKNTKYPTYNKVAQRKTLRDRTNTVNEHVQLLCNGCGNIGRNSNLHLDKTSTRTSDLCAECTDKTRCTSKKQTEQNNELNTAEVLRTVQAVKPRVRGRDLGDTPHEQTVSLNSTNLTTCQKRNTIINPKAYTSSFLSDNTNNTQDNIFQKSRAGKNVLPSVMEKAHLKKGKDVDWIETEDTSLTKYHNANVVNEMTDATDKRTRILIPQHSMRQHRLHTSTIRSLAAEIKPQVRYFQDSESEFIYVQSRNRTRSEVVRTWQSNRKVSL</sequence>
<evidence type="ECO:0000313" key="1">
    <source>
        <dbReference type="EMBL" id="TBU00284.1"/>
    </source>
</evidence>
<dbReference type="VEuPathDB" id="MicrosporidiaDB:CWI36_2277p0010"/>
<dbReference type="VEuPathDB" id="MicrosporidiaDB:CWI39_1732p0010"/>
<protein>
    <submittedName>
        <fullName evidence="1">Uncharacterized protein</fullName>
    </submittedName>
</protein>
<accession>A0A4Q9KZ44</accession>
<gene>
    <name evidence="1" type="ORF">CWI39_1732p0010</name>
</gene>
<dbReference type="EMBL" id="PIXR01001732">
    <property type="protein sequence ID" value="TBU00284.1"/>
    <property type="molecule type" value="Genomic_DNA"/>
</dbReference>
<organism evidence="1 2">
    <name type="scientific">Hamiltosporidium magnivora</name>
    <dbReference type="NCBI Taxonomy" id="148818"/>
    <lineage>
        <taxon>Eukaryota</taxon>
        <taxon>Fungi</taxon>
        <taxon>Fungi incertae sedis</taxon>
        <taxon>Microsporidia</taxon>
        <taxon>Dubosqiidae</taxon>
        <taxon>Hamiltosporidium</taxon>
    </lineage>
</organism>
<evidence type="ECO:0000313" key="2">
    <source>
        <dbReference type="Proteomes" id="UP000293045"/>
    </source>
</evidence>
<name>A0A4Q9KZ44_9MICR</name>
<proteinExistence type="predicted"/>
<reference evidence="1 2" key="1">
    <citation type="submission" date="2017-12" db="EMBL/GenBank/DDBJ databases">
        <authorList>
            <person name="Pombert J.-F."/>
            <person name="Haag K.L."/>
            <person name="Ebert D."/>
        </authorList>
    </citation>
    <scope>NUCLEOTIDE SEQUENCE [LARGE SCALE GENOMIC DNA]</scope>
    <source>
        <strain evidence="1">IL-BN-2</strain>
    </source>
</reference>